<reference evidence="3" key="1">
    <citation type="submission" date="2019-12" db="EMBL/GenBank/DDBJ databases">
        <title>Genome sequencing and annotation of Brassica cretica.</title>
        <authorList>
            <person name="Studholme D.J."/>
            <person name="Sarris P."/>
        </authorList>
    </citation>
    <scope>NUCLEOTIDE SEQUENCE</scope>
    <source>
        <strain evidence="3">PFS-109/04</strain>
        <tissue evidence="3">Leaf</tissue>
    </source>
</reference>
<dbReference type="InterPro" id="IPR011990">
    <property type="entry name" value="TPR-like_helical_dom_sf"/>
</dbReference>
<dbReference type="Pfam" id="PF13041">
    <property type="entry name" value="PPR_2"/>
    <property type="match status" value="1"/>
</dbReference>
<feature type="repeat" description="PPR" evidence="2">
    <location>
        <begin position="19"/>
        <end position="53"/>
    </location>
</feature>
<keyword evidence="1" id="KW-0677">Repeat</keyword>
<organism evidence="3 4">
    <name type="scientific">Brassica cretica</name>
    <name type="common">Mustard</name>
    <dbReference type="NCBI Taxonomy" id="69181"/>
    <lineage>
        <taxon>Eukaryota</taxon>
        <taxon>Viridiplantae</taxon>
        <taxon>Streptophyta</taxon>
        <taxon>Embryophyta</taxon>
        <taxon>Tracheophyta</taxon>
        <taxon>Spermatophyta</taxon>
        <taxon>Magnoliopsida</taxon>
        <taxon>eudicotyledons</taxon>
        <taxon>Gunneridae</taxon>
        <taxon>Pentapetalae</taxon>
        <taxon>rosids</taxon>
        <taxon>malvids</taxon>
        <taxon>Brassicales</taxon>
        <taxon>Brassicaceae</taxon>
        <taxon>Brassiceae</taxon>
        <taxon>Brassica</taxon>
    </lineage>
</organism>
<dbReference type="AlphaFoldDB" id="A0A8S9NC01"/>
<sequence length="119" mass="12900">MRHASDTENNKESSGITPNIFACNLLVKALCKKNDVESAYKVLDEIPEMGLVPNLGCSFVGSCFLILHAALNFVVISEALRISPSVVAVIISSFRLDMLWEAGINNVIVSGNFKSTANR</sequence>
<evidence type="ECO:0000313" key="3">
    <source>
        <dbReference type="EMBL" id="KAF3502594.1"/>
    </source>
</evidence>
<evidence type="ECO:0000256" key="2">
    <source>
        <dbReference type="PROSITE-ProRule" id="PRU00708"/>
    </source>
</evidence>
<dbReference type="Proteomes" id="UP000712600">
    <property type="component" value="Unassembled WGS sequence"/>
</dbReference>
<comment type="caution">
    <text evidence="3">The sequence shown here is derived from an EMBL/GenBank/DDBJ whole genome shotgun (WGS) entry which is preliminary data.</text>
</comment>
<accession>A0A8S9NC01</accession>
<proteinExistence type="predicted"/>
<dbReference type="InterPro" id="IPR002885">
    <property type="entry name" value="PPR_rpt"/>
</dbReference>
<protein>
    <recommendedName>
        <fullName evidence="5">Pentatricopeptide repeat-containing protein</fullName>
    </recommendedName>
</protein>
<evidence type="ECO:0000256" key="1">
    <source>
        <dbReference type="ARBA" id="ARBA00022737"/>
    </source>
</evidence>
<gene>
    <name evidence="3" type="ORF">F2Q69_00044929</name>
</gene>
<dbReference type="Gene3D" id="1.25.40.10">
    <property type="entry name" value="Tetratricopeptide repeat domain"/>
    <property type="match status" value="1"/>
</dbReference>
<dbReference type="NCBIfam" id="TIGR00756">
    <property type="entry name" value="PPR"/>
    <property type="match status" value="1"/>
</dbReference>
<name>A0A8S9NC01_BRACR</name>
<dbReference type="EMBL" id="QGKX02001621">
    <property type="protein sequence ID" value="KAF3502594.1"/>
    <property type="molecule type" value="Genomic_DNA"/>
</dbReference>
<evidence type="ECO:0008006" key="5">
    <source>
        <dbReference type="Google" id="ProtNLM"/>
    </source>
</evidence>
<evidence type="ECO:0000313" key="4">
    <source>
        <dbReference type="Proteomes" id="UP000712600"/>
    </source>
</evidence>
<dbReference type="PROSITE" id="PS51375">
    <property type="entry name" value="PPR"/>
    <property type="match status" value="1"/>
</dbReference>